<dbReference type="EMBL" id="LR999454">
    <property type="protein sequence ID" value="CAE6013360.1"/>
    <property type="molecule type" value="Genomic_DNA"/>
</dbReference>
<keyword evidence="2" id="KW-1185">Reference proteome</keyword>
<organism evidence="1 2">
    <name type="scientific">Arabidopsis arenosa</name>
    <name type="common">Sand rock-cress</name>
    <name type="synonym">Cardaminopsis arenosa</name>
    <dbReference type="NCBI Taxonomy" id="38785"/>
    <lineage>
        <taxon>Eukaryota</taxon>
        <taxon>Viridiplantae</taxon>
        <taxon>Streptophyta</taxon>
        <taxon>Embryophyta</taxon>
        <taxon>Tracheophyta</taxon>
        <taxon>Spermatophyta</taxon>
        <taxon>Magnoliopsida</taxon>
        <taxon>eudicotyledons</taxon>
        <taxon>Gunneridae</taxon>
        <taxon>Pentapetalae</taxon>
        <taxon>rosids</taxon>
        <taxon>malvids</taxon>
        <taxon>Brassicales</taxon>
        <taxon>Brassicaceae</taxon>
        <taxon>Camelineae</taxon>
        <taxon>Arabidopsis</taxon>
    </lineage>
</organism>
<dbReference type="Proteomes" id="UP000682877">
    <property type="component" value="Chromosome 4"/>
</dbReference>
<sequence length="238" mass="27694">MKQKTEEDEEDLETPQIVKELKPNMFVYREDLLEILFISYLIVQNKLIGSWEWLSKHYKISQGSRSSGWTLPRRRDEEAKGPLEAYTTRICLPNLCKQEEHFGEVAKMNEEEWKNLRAEEKAPLERGDIYAEGYKRLKAEEEDKEALQVLKKENIVACSADNSQEIYYDQREDGDKNIVTCSTVFPYVDNMLGFVLLPIQPEEHFGGCEDERRRVEELVCGTKGSLRKGLVSYQLCEA</sequence>
<protein>
    <submittedName>
        <fullName evidence="1">Uncharacterized protein</fullName>
    </submittedName>
</protein>
<evidence type="ECO:0000313" key="1">
    <source>
        <dbReference type="EMBL" id="CAE6013360.1"/>
    </source>
</evidence>
<evidence type="ECO:0000313" key="2">
    <source>
        <dbReference type="Proteomes" id="UP000682877"/>
    </source>
</evidence>
<proteinExistence type="predicted"/>
<dbReference type="AlphaFoldDB" id="A0A8S2A2Q7"/>
<reference evidence="1" key="1">
    <citation type="submission" date="2021-01" db="EMBL/GenBank/DDBJ databases">
        <authorList>
            <person name="Bezrukov I."/>
        </authorList>
    </citation>
    <scope>NUCLEOTIDE SEQUENCE</scope>
</reference>
<accession>A0A8S2A2Q7</accession>
<gene>
    <name evidence="1" type="ORF">AARE701A_LOCUS9781</name>
</gene>
<name>A0A8S2A2Q7_ARAAE</name>